<dbReference type="Gene3D" id="1.10.760.10">
    <property type="entry name" value="Cytochrome c-like domain"/>
    <property type="match status" value="2"/>
</dbReference>
<keyword evidence="3 8" id="KW-0349">Heme</keyword>
<evidence type="ECO:0000256" key="6">
    <source>
        <dbReference type="ARBA" id="ARBA00022982"/>
    </source>
</evidence>
<dbReference type="GO" id="GO:0005506">
    <property type="term" value="F:iron ion binding"/>
    <property type="evidence" value="ECO:0007669"/>
    <property type="project" value="InterPro"/>
</dbReference>
<dbReference type="GO" id="GO:0020037">
    <property type="term" value="F:heme binding"/>
    <property type="evidence" value="ECO:0007669"/>
    <property type="project" value="InterPro"/>
</dbReference>
<dbReference type="AlphaFoldDB" id="A0A257T3V2"/>
<evidence type="ECO:0000256" key="8">
    <source>
        <dbReference type="PIRSR" id="PIRSR000005-1"/>
    </source>
</evidence>
<evidence type="ECO:0000256" key="3">
    <source>
        <dbReference type="ARBA" id="ARBA00022617"/>
    </source>
</evidence>
<feature type="domain" description="Cytochrome c" evidence="10">
    <location>
        <begin position="148"/>
        <end position="237"/>
    </location>
</feature>
<evidence type="ECO:0000313" key="11">
    <source>
        <dbReference type="EMBL" id="OYV79166.1"/>
    </source>
</evidence>
<feature type="binding site" description="covalent" evidence="8">
    <location>
        <position position="169"/>
    </location>
    <ligand>
        <name>heme c</name>
        <dbReference type="ChEBI" id="CHEBI:61717"/>
        <label>2</label>
    </ligand>
</feature>
<sequence length="237" mass="25524">MLARSTKVPHMLQKKPFLPAISVLTIAMAVTSVAYGSTIAKTASVASPTAATSSVTSGGVPTVVQSSCMACHGLQGISPDGGMFPNLAGQWKTYMLRELDHFKAHTRADPQSPIMWAMVAPLTAAQTQQVAEYFSSQKPASGHVYDPKLVAEGKKLYFGGLPKMQMPACMACHGTTLAGLPPFFPMLAGQKRTYVINQLTYFKSGQRVATHKGIMQYIATRLDQKQIVALAAYIRSR</sequence>
<keyword evidence="5" id="KW-0574">Periplasm</keyword>
<evidence type="ECO:0000313" key="12">
    <source>
        <dbReference type="Proteomes" id="UP000216779"/>
    </source>
</evidence>
<feature type="binding site" description="axial binding residue" evidence="9">
    <location>
        <position position="215"/>
    </location>
    <ligand>
        <name>heme c</name>
        <dbReference type="ChEBI" id="CHEBI:61717"/>
        <label>2</label>
    </ligand>
    <ligandPart>
        <name>Fe</name>
        <dbReference type="ChEBI" id="CHEBI:18248"/>
    </ligandPart>
</feature>
<proteinExistence type="predicted"/>
<dbReference type="Proteomes" id="UP000216779">
    <property type="component" value="Unassembled WGS sequence"/>
</dbReference>
<feature type="domain" description="Cytochrome c" evidence="10">
    <location>
        <begin position="54"/>
        <end position="138"/>
    </location>
</feature>
<comment type="subcellular location">
    <subcellularLocation>
        <location evidence="1">Periplasm</location>
    </subcellularLocation>
</comment>
<feature type="binding site" description="covalent" evidence="8">
    <location>
        <position position="172"/>
    </location>
    <ligand>
        <name>heme c</name>
        <dbReference type="ChEBI" id="CHEBI:61717"/>
        <label>2</label>
    </ligand>
</feature>
<keyword evidence="6" id="KW-0249">Electron transport</keyword>
<feature type="binding site" description="axial binding residue" evidence="9">
    <location>
        <position position="115"/>
    </location>
    <ligand>
        <name>heme c</name>
        <dbReference type="ChEBI" id="CHEBI:61717"/>
        <label>1</label>
    </ligand>
    <ligandPart>
        <name>Fe</name>
        <dbReference type="ChEBI" id="CHEBI:18248"/>
    </ligandPart>
</feature>
<dbReference type="PANTHER" id="PTHR33751:SF9">
    <property type="entry name" value="CYTOCHROME C4"/>
    <property type="match status" value="1"/>
</dbReference>
<comment type="caution">
    <text evidence="11">The sequence shown here is derived from an EMBL/GenBank/DDBJ whole genome shotgun (WGS) entry which is preliminary data.</text>
</comment>
<protein>
    <submittedName>
        <fullName evidence="11">Cytochrome C</fullName>
    </submittedName>
</protein>
<dbReference type="PANTHER" id="PTHR33751">
    <property type="entry name" value="CBB3-TYPE CYTOCHROME C OXIDASE SUBUNIT FIXP"/>
    <property type="match status" value="1"/>
</dbReference>
<comment type="PTM">
    <text evidence="8">Binds 2 heme c groups covalently per subunit.</text>
</comment>
<dbReference type="InterPro" id="IPR009056">
    <property type="entry name" value="Cyt_c-like_dom"/>
</dbReference>
<evidence type="ECO:0000256" key="1">
    <source>
        <dbReference type="ARBA" id="ARBA00004418"/>
    </source>
</evidence>
<evidence type="ECO:0000259" key="10">
    <source>
        <dbReference type="PROSITE" id="PS51007"/>
    </source>
</evidence>
<evidence type="ECO:0000256" key="5">
    <source>
        <dbReference type="ARBA" id="ARBA00022764"/>
    </source>
</evidence>
<gene>
    <name evidence="11" type="ORF">B7Z70_08485</name>
</gene>
<evidence type="ECO:0000256" key="4">
    <source>
        <dbReference type="ARBA" id="ARBA00022723"/>
    </source>
</evidence>
<organism evidence="11 12">
    <name type="scientific">Acidithiobacillus ferrivorans</name>
    <dbReference type="NCBI Taxonomy" id="160808"/>
    <lineage>
        <taxon>Bacteria</taxon>
        <taxon>Pseudomonadati</taxon>
        <taxon>Pseudomonadota</taxon>
        <taxon>Acidithiobacillia</taxon>
        <taxon>Acidithiobacillales</taxon>
        <taxon>Acidithiobacillaceae</taxon>
        <taxon>Acidithiobacillus</taxon>
    </lineage>
</organism>
<name>A0A257T3V2_9PROT</name>
<dbReference type="PIRSF" id="PIRSF000005">
    <property type="entry name" value="Cytochrome_c4"/>
    <property type="match status" value="1"/>
</dbReference>
<dbReference type="PROSITE" id="PS51007">
    <property type="entry name" value="CYTC"/>
    <property type="match status" value="2"/>
</dbReference>
<dbReference type="GO" id="GO:0042597">
    <property type="term" value="C:periplasmic space"/>
    <property type="evidence" value="ECO:0007669"/>
    <property type="project" value="UniProtKB-SubCell"/>
</dbReference>
<keyword evidence="7 9" id="KW-0408">Iron</keyword>
<accession>A0A257T3V2</accession>
<keyword evidence="4 9" id="KW-0479">Metal-binding</keyword>
<feature type="binding site" description="covalent" evidence="8">
    <location>
        <position position="68"/>
    </location>
    <ligand>
        <name>heme c</name>
        <dbReference type="ChEBI" id="CHEBI:61717"/>
        <label>1</label>
    </ligand>
</feature>
<evidence type="ECO:0000256" key="9">
    <source>
        <dbReference type="PIRSR" id="PIRSR000005-2"/>
    </source>
</evidence>
<feature type="binding site" description="axial binding residue" evidence="9">
    <location>
        <position position="173"/>
    </location>
    <ligand>
        <name>heme c</name>
        <dbReference type="ChEBI" id="CHEBI:61717"/>
        <label>2</label>
    </ligand>
    <ligandPart>
        <name>Fe</name>
        <dbReference type="ChEBI" id="CHEBI:18248"/>
    </ligandPart>
</feature>
<feature type="binding site" description="axial binding residue" evidence="9">
    <location>
        <position position="72"/>
    </location>
    <ligand>
        <name>heme c</name>
        <dbReference type="ChEBI" id="CHEBI:61717"/>
        <label>1</label>
    </ligand>
    <ligandPart>
        <name>Fe</name>
        <dbReference type="ChEBI" id="CHEBI:18248"/>
    </ligandPart>
</feature>
<reference evidence="11 12" key="1">
    <citation type="submission" date="2017-03" db="EMBL/GenBank/DDBJ databases">
        <title>Lifting the veil on microbial sulfur biogeochemistry in mining wastewaters.</title>
        <authorList>
            <person name="Kantor R.S."/>
            <person name="Colenbrander Nelson T."/>
            <person name="Marshall S."/>
            <person name="Bennett D."/>
            <person name="Apte S."/>
            <person name="Camacho D."/>
            <person name="Thomas B.C."/>
            <person name="Warren L.A."/>
            <person name="Banfield J.F."/>
        </authorList>
    </citation>
    <scope>NUCLEOTIDE SEQUENCE [LARGE SCALE GENOMIC DNA]</scope>
    <source>
        <strain evidence="11">21-59-9</strain>
    </source>
</reference>
<dbReference type="Pfam" id="PF00034">
    <property type="entry name" value="Cytochrom_C"/>
    <property type="match status" value="2"/>
</dbReference>
<dbReference type="GO" id="GO:0009055">
    <property type="term" value="F:electron transfer activity"/>
    <property type="evidence" value="ECO:0007669"/>
    <property type="project" value="InterPro"/>
</dbReference>
<dbReference type="InterPro" id="IPR050597">
    <property type="entry name" value="Cytochrome_c_Oxidase_Subunit"/>
</dbReference>
<keyword evidence="2" id="KW-0813">Transport</keyword>
<feature type="binding site" description="covalent" evidence="8">
    <location>
        <position position="71"/>
    </location>
    <ligand>
        <name>heme c</name>
        <dbReference type="ChEBI" id="CHEBI:61717"/>
        <label>1</label>
    </ligand>
</feature>
<dbReference type="SUPFAM" id="SSF46626">
    <property type="entry name" value="Cytochrome c"/>
    <property type="match status" value="2"/>
</dbReference>
<dbReference type="EMBL" id="NCBC01000298">
    <property type="protein sequence ID" value="OYV79166.1"/>
    <property type="molecule type" value="Genomic_DNA"/>
</dbReference>
<dbReference type="InterPro" id="IPR024167">
    <property type="entry name" value="Cytochrome_c4-like"/>
</dbReference>
<dbReference type="InterPro" id="IPR036909">
    <property type="entry name" value="Cyt_c-like_dom_sf"/>
</dbReference>
<evidence type="ECO:0000256" key="7">
    <source>
        <dbReference type="ARBA" id="ARBA00023004"/>
    </source>
</evidence>
<evidence type="ECO:0000256" key="2">
    <source>
        <dbReference type="ARBA" id="ARBA00022448"/>
    </source>
</evidence>